<dbReference type="PANTHER" id="PTHR28589:SF1">
    <property type="entry name" value="SMALL RIBOSOMAL SUBUNIT PROTEIN MS34"/>
    <property type="match status" value="1"/>
</dbReference>
<dbReference type="GO" id="GO:0005739">
    <property type="term" value="C:mitochondrion"/>
    <property type="evidence" value="ECO:0007669"/>
    <property type="project" value="InterPro"/>
</dbReference>
<reference evidence="1" key="2">
    <citation type="submission" date="2021-04" db="EMBL/GenBank/DDBJ databases">
        <title>Genome-wide patterns of bracovirus chromosomal integration into multiple host tissues during parasitism.</title>
        <authorList>
            <person name="Chebbi M.A.C."/>
        </authorList>
    </citation>
    <scope>NUCLEOTIDE SEQUENCE</scope>
    <source>
        <tissue evidence="1">Whole body</tissue>
    </source>
</reference>
<accession>A0A8J5QTX3</accession>
<evidence type="ECO:0000313" key="2">
    <source>
        <dbReference type="Proteomes" id="UP000729913"/>
    </source>
</evidence>
<reference evidence="1" key="1">
    <citation type="submission" date="2020-03" db="EMBL/GenBank/DDBJ databases">
        <authorList>
            <person name="Chebbi M.A."/>
            <person name="Drezen J.M."/>
        </authorList>
    </citation>
    <scope>NUCLEOTIDE SEQUENCE</scope>
    <source>
        <tissue evidence="1">Whole body</tissue>
    </source>
</reference>
<dbReference type="AlphaFoldDB" id="A0A8J5QTX3"/>
<keyword evidence="2" id="KW-1185">Reference proteome</keyword>
<dbReference type="EMBL" id="JAAOIC020000039">
    <property type="protein sequence ID" value="KAG8038891.1"/>
    <property type="molecule type" value="Genomic_DNA"/>
</dbReference>
<dbReference type="OrthoDB" id="16434at2759"/>
<proteinExistence type="predicted"/>
<sequence>MRYQYLGRTHDFVGKTLWEIVGNLKNYGVGRLIIRHRFDNYPEPCYIKILKVAALPNPVVEIRPTYINTLWERTCMVLCERVFRGKKFERLVQIDSASYKTDYQLVPKDEEYKYLDATKSREEVIFSRTMEVPPLLREVAIRTLKAKGKPVTEPRMDVVLNEFGVKTYRLAKEGEKPTYVPTIGIGKTPSPSLYANCKPI</sequence>
<comment type="caution">
    <text evidence="1">The sequence shown here is derived from an EMBL/GenBank/DDBJ whole genome shotgun (WGS) entry which is preliminary data.</text>
</comment>
<organism evidence="1 2">
    <name type="scientific">Cotesia typhae</name>
    <dbReference type="NCBI Taxonomy" id="2053667"/>
    <lineage>
        <taxon>Eukaryota</taxon>
        <taxon>Metazoa</taxon>
        <taxon>Ecdysozoa</taxon>
        <taxon>Arthropoda</taxon>
        <taxon>Hexapoda</taxon>
        <taxon>Insecta</taxon>
        <taxon>Pterygota</taxon>
        <taxon>Neoptera</taxon>
        <taxon>Endopterygota</taxon>
        <taxon>Hymenoptera</taxon>
        <taxon>Apocrita</taxon>
        <taxon>Ichneumonoidea</taxon>
        <taxon>Braconidae</taxon>
        <taxon>Microgastrinae</taxon>
        <taxon>Cotesia</taxon>
    </lineage>
</organism>
<dbReference type="PANTHER" id="PTHR28589">
    <property type="entry name" value="28S RIBOSOMAL PROTEIN S34, MITOCHONDRIAL"/>
    <property type="match status" value="1"/>
</dbReference>
<dbReference type="GO" id="GO:0003735">
    <property type="term" value="F:structural constituent of ribosome"/>
    <property type="evidence" value="ECO:0007669"/>
    <property type="project" value="InterPro"/>
</dbReference>
<evidence type="ECO:0008006" key="3">
    <source>
        <dbReference type="Google" id="ProtNLM"/>
    </source>
</evidence>
<dbReference type="InterPro" id="IPR032053">
    <property type="entry name" value="Ribosomal_mS34"/>
</dbReference>
<dbReference type="Proteomes" id="UP000729913">
    <property type="component" value="Unassembled WGS sequence"/>
</dbReference>
<dbReference type="Pfam" id="PF16053">
    <property type="entry name" value="MRP-S34"/>
    <property type="match status" value="1"/>
</dbReference>
<protein>
    <recommendedName>
        <fullName evidence="3">28S ribosomal protein S34, mitochondrial</fullName>
    </recommendedName>
</protein>
<name>A0A8J5QTX3_9HYME</name>
<evidence type="ECO:0000313" key="1">
    <source>
        <dbReference type="EMBL" id="KAG8038891.1"/>
    </source>
</evidence>
<gene>
    <name evidence="1" type="ORF">G9C98_003198</name>
</gene>